<dbReference type="SMART" id="SM00382">
    <property type="entry name" value="AAA"/>
    <property type="match status" value="1"/>
</dbReference>
<dbReference type="NCBIfam" id="TIGR02142">
    <property type="entry name" value="modC_ABC"/>
    <property type="match status" value="1"/>
</dbReference>
<proteinExistence type="inferred from homology"/>
<name>A0A1B1UK11_9BRAD</name>
<keyword evidence="8" id="KW-1278">Translocase</keyword>
<dbReference type="Gene3D" id="2.40.50.100">
    <property type="match status" value="1"/>
</dbReference>
<dbReference type="InterPro" id="IPR008995">
    <property type="entry name" value="Mo/tungstate-bd_C_term_dom"/>
</dbReference>
<keyword evidence="6" id="KW-0547">Nucleotide-binding</keyword>
<dbReference type="InterPro" id="IPR011868">
    <property type="entry name" value="ModC_ABC_ATP-bd"/>
</dbReference>
<dbReference type="STRING" id="1274631.LMTR13_26365"/>
<dbReference type="GO" id="GO:0016887">
    <property type="term" value="F:ATP hydrolysis activity"/>
    <property type="evidence" value="ECO:0007669"/>
    <property type="project" value="InterPro"/>
</dbReference>
<comment type="function">
    <text evidence="10">Involved in beta-(1--&gt;2)glucan export. Transmembrane domains (TMD) form a pore in the inner membrane and the ATP-binding domain (NBD) is responsible for energy generation.</text>
</comment>
<reference evidence="15 16" key="1">
    <citation type="submission" date="2016-07" db="EMBL/GenBank/DDBJ databases">
        <title>Complete genome sequence of Bradyrhizobium icense LMTR 13T, a potential inoculant strain isolated from lima bean (Phaseolus lunatus) in Peru.</title>
        <authorList>
            <person name="Ormeno-Orrillo E."/>
            <person name="Duran D."/>
            <person name="Rogel M.A."/>
            <person name="Rey L."/>
            <person name="Imperial J."/>
            <person name="Ruiz-Argueso T."/>
            <person name="Martinez-Romero E."/>
        </authorList>
    </citation>
    <scope>NUCLEOTIDE SEQUENCE [LARGE SCALE GENOMIC DNA]</scope>
    <source>
        <strain evidence="15 16">LMTR 13</strain>
    </source>
</reference>
<dbReference type="PROSITE" id="PS51866">
    <property type="entry name" value="MOP"/>
    <property type="match status" value="1"/>
</dbReference>
<feature type="region of interest" description="Disordered" evidence="12">
    <location>
        <begin position="372"/>
        <end position="394"/>
    </location>
</feature>
<keyword evidence="3" id="KW-1003">Cell membrane</keyword>
<dbReference type="PROSITE" id="PS50893">
    <property type="entry name" value="ABC_TRANSPORTER_2"/>
    <property type="match status" value="1"/>
</dbReference>
<accession>A0A1B1UK11</accession>
<feature type="domain" description="Mop" evidence="14">
    <location>
        <begin position="295"/>
        <end position="365"/>
    </location>
</feature>
<dbReference type="PANTHER" id="PTHR43514:SF10">
    <property type="entry name" value="MOLYBDENUM IMPORT ATP-BINDING PROTEIN MODC 2"/>
    <property type="match status" value="1"/>
</dbReference>
<dbReference type="InterPro" id="IPR005116">
    <property type="entry name" value="Transp-assoc_OB_typ1"/>
</dbReference>
<dbReference type="InterPro" id="IPR017871">
    <property type="entry name" value="ABC_transporter-like_CS"/>
</dbReference>
<keyword evidence="5" id="KW-0997">Cell inner membrane</keyword>
<dbReference type="EMBL" id="CP016428">
    <property type="protein sequence ID" value="ANW03139.1"/>
    <property type="molecule type" value="Genomic_DNA"/>
</dbReference>
<protein>
    <submittedName>
        <fullName evidence="15">Molybdenum ABC transporter ATP-binding protein</fullName>
    </submittedName>
</protein>
<evidence type="ECO:0000256" key="9">
    <source>
        <dbReference type="ARBA" id="ARBA00023136"/>
    </source>
</evidence>
<dbReference type="OrthoDB" id="9802264at2"/>
<organism evidence="15 16">
    <name type="scientific">Bradyrhizobium icense</name>
    <dbReference type="NCBI Taxonomy" id="1274631"/>
    <lineage>
        <taxon>Bacteria</taxon>
        <taxon>Pseudomonadati</taxon>
        <taxon>Pseudomonadota</taxon>
        <taxon>Alphaproteobacteria</taxon>
        <taxon>Hyphomicrobiales</taxon>
        <taxon>Nitrobacteraceae</taxon>
        <taxon>Bradyrhizobium</taxon>
    </lineage>
</organism>
<dbReference type="Gene3D" id="3.40.50.300">
    <property type="entry name" value="P-loop containing nucleotide triphosphate hydrolases"/>
    <property type="match status" value="1"/>
</dbReference>
<dbReference type="SUPFAM" id="SSF50331">
    <property type="entry name" value="MOP-like"/>
    <property type="match status" value="1"/>
</dbReference>
<keyword evidence="9" id="KW-0472">Membrane</keyword>
<dbReference type="InterPro" id="IPR003593">
    <property type="entry name" value="AAA+_ATPase"/>
</dbReference>
<keyword evidence="16" id="KW-1185">Reference proteome</keyword>
<evidence type="ECO:0000256" key="3">
    <source>
        <dbReference type="ARBA" id="ARBA00022475"/>
    </source>
</evidence>
<dbReference type="InterPro" id="IPR050334">
    <property type="entry name" value="Molybdenum_import_ModC"/>
</dbReference>
<dbReference type="Proteomes" id="UP000092839">
    <property type="component" value="Chromosome"/>
</dbReference>
<evidence type="ECO:0000256" key="10">
    <source>
        <dbReference type="ARBA" id="ARBA00024722"/>
    </source>
</evidence>
<evidence type="ECO:0000256" key="7">
    <source>
        <dbReference type="ARBA" id="ARBA00022840"/>
    </source>
</evidence>
<dbReference type="Pfam" id="PF03459">
    <property type="entry name" value="TOBE"/>
    <property type="match status" value="1"/>
</dbReference>
<gene>
    <name evidence="15" type="ORF">LMTR13_26365</name>
</gene>
<sequence>MRTATPGRIEIAFSGSIASFPLDTQFSVPAKGVAAIFGPPGSGTTAVARCIAGLERLPAGFCAIDGEVWQDETTFRPPHLRPIGYVSQEAGLFPHLSVRRNLLYGAPKPKPMPIAFDEVVELLDLVPLLDRSPSHLSGGERQRVAMGRALLSQPRLLVMDEPLAGLDSCAKREILPFVERLPEKLALPMIYIGHDMAEIERFADYLVMMERGMVTAAGPLHVLQSDPALPLAASREAAISLDAVVSGYDGRYGLLLLRLKGARLLVPAPPLALGVHQRLRIAACDVSVAREAPRAGSILNVFPARIRACLPLGATEITLVLALGTGGSGTEILARITRFSFDSLGLKDGVDVFAQLERVSLLSASEPPLQTIAASTPTADPRQASAAGETRSSAREASGVILSLHSCRATHVRLKTPLSEADKATP</sequence>
<dbReference type="PROSITE" id="PS00211">
    <property type="entry name" value="ABC_TRANSPORTER_1"/>
    <property type="match status" value="1"/>
</dbReference>
<dbReference type="GO" id="GO:0140359">
    <property type="term" value="F:ABC-type transporter activity"/>
    <property type="evidence" value="ECO:0007669"/>
    <property type="project" value="InterPro"/>
</dbReference>
<keyword evidence="2" id="KW-0813">Transport</keyword>
<comment type="similarity">
    <text evidence="1">Belongs to the ABC transporter superfamily.</text>
</comment>
<evidence type="ECO:0000256" key="11">
    <source>
        <dbReference type="PROSITE-ProRule" id="PRU01213"/>
    </source>
</evidence>
<evidence type="ECO:0000313" key="15">
    <source>
        <dbReference type="EMBL" id="ANW03139.1"/>
    </source>
</evidence>
<evidence type="ECO:0000256" key="1">
    <source>
        <dbReference type="ARBA" id="ARBA00005417"/>
    </source>
</evidence>
<evidence type="ECO:0000256" key="5">
    <source>
        <dbReference type="ARBA" id="ARBA00022519"/>
    </source>
</evidence>
<dbReference type="GO" id="GO:0016020">
    <property type="term" value="C:membrane"/>
    <property type="evidence" value="ECO:0007669"/>
    <property type="project" value="InterPro"/>
</dbReference>
<evidence type="ECO:0000259" key="14">
    <source>
        <dbReference type="PROSITE" id="PS51866"/>
    </source>
</evidence>
<dbReference type="SUPFAM" id="SSF52540">
    <property type="entry name" value="P-loop containing nucleoside triphosphate hydrolases"/>
    <property type="match status" value="1"/>
</dbReference>
<keyword evidence="7 15" id="KW-0067">ATP-binding</keyword>
<dbReference type="InterPro" id="IPR004606">
    <property type="entry name" value="Mop_domain"/>
</dbReference>
<feature type="domain" description="ABC transporter" evidence="13">
    <location>
        <begin position="1"/>
        <end position="236"/>
    </location>
</feature>
<dbReference type="PANTHER" id="PTHR43514">
    <property type="entry name" value="ABC TRANSPORTER I FAMILY MEMBER 10"/>
    <property type="match status" value="1"/>
</dbReference>
<evidence type="ECO:0000259" key="13">
    <source>
        <dbReference type="PROSITE" id="PS50893"/>
    </source>
</evidence>
<keyword evidence="4 11" id="KW-0500">Molybdenum</keyword>
<dbReference type="Pfam" id="PF00005">
    <property type="entry name" value="ABC_tran"/>
    <property type="match status" value="1"/>
</dbReference>
<evidence type="ECO:0000256" key="12">
    <source>
        <dbReference type="SAM" id="MobiDB-lite"/>
    </source>
</evidence>
<dbReference type="InterPro" id="IPR003439">
    <property type="entry name" value="ABC_transporter-like_ATP-bd"/>
</dbReference>
<dbReference type="AlphaFoldDB" id="A0A1B1UK11"/>
<dbReference type="GO" id="GO:0015098">
    <property type="term" value="F:molybdate ion transmembrane transporter activity"/>
    <property type="evidence" value="ECO:0007669"/>
    <property type="project" value="InterPro"/>
</dbReference>
<dbReference type="KEGG" id="bic:LMTR13_26365"/>
<evidence type="ECO:0000313" key="16">
    <source>
        <dbReference type="Proteomes" id="UP000092839"/>
    </source>
</evidence>
<evidence type="ECO:0000256" key="4">
    <source>
        <dbReference type="ARBA" id="ARBA00022505"/>
    </source>
</evidence>
<evidence type="ECO:0000256" key="6">
    <source>
        <dbReference type="ARBA" id="ARBA00022741"/>
    </source>
</evidence>
<evidence type="ECO:0000256" key="2">
    <source>
        <dbReference type="ARBA" id="ARBA00022448"/>
    </source>
</evidence>
<evidence type="ECO:0000256" key="8">
    <source>
        <dbReference type="ARBA" id="ARBA00022967"/>
    </source>
</evidence>
<dbReference type="InterPro" id="IPR027417">
    <property type="entry name" value="P-loop_NTPase"/>
</dbReference>
<dbReference type="GO" id="GO:0005524">
    <property type="term" value="F:ATP binding"/>
    <property type="evidence" value="ECO:0007669"/>
    <property type="project" value="UniProtKB-KW"/>
</dbReference>